<dbReference type="FunFam" id="2.60.120.330:FF:000038">
    <property type="entry name" value="Si:dkey-10o6.2"/>
    <property type="match status" value="1"/>
</dbReference>
<name>R7U412_CAPTE</name>
<dbReference type="OrthoDB" id="288590at2759"/>
<comment type="similarity">
    <text evidence="1">Belongs to the iron/ascorbate-dependent oxidoreductase family.</text>
</comment>
<protein>
    <recommendedName>
        <fullName evidence="2">Fe2OG dioxygenase domain-containing protein</fullName>
    </recommendedName>
</protein>
<dbReference type="PRINTS" id="PR00682">
    <property type="entry name" value="IPNSYNTHASE"/>
</dbReference>
<reference evidence="3 5" key="2">
    <citation type="journal article" date="2013" name="Nature">
        <title>Insights into bilaterian evolution from three spiralian genomes.</title>
        <authorList>
            <person name="Simakov O."/>
            <person name="Marletaz F."/>
            <person name="Cho S.J."/>
            <person name="Edsinger-Gonzales E."/>
            <person name="Havlak P."/>
            <person name="Hellsten U."/>
            <person name="Kuo D.H."/>
            <person name="Larsson T."/>
            <person name="Lv J."/>
            <person name="Arendt D."/>
            <person name="Savage R."/>
            <person name="Osoegawa K."/>
            <person name="de Jong P."/>
            <person name="Grimwood J."/>
            <person name="Chapman J.A."/>
            <person name="Shapiro H."/>
            <person name="Aerts A."/>
            <person name="Otillar R.P."/>
            <person name="Terry A.Y."/>
            <person name="Boore J.L."/>
            <person name="Grigoriev I.V."/>
            <person name="Lindberg D.R."/>
            <person name="Seaver E.C."/>
            <person name="Weisblat D.A."/>
            <person name="Putnam N.H."/>
            <person name="Rokhsar D.S."/>
        </authorList>
    </citation>
    <scope>NUCLEOTIDE SEQUENCE</scope>
    <source>
        <strain evidence="3 5">I ESC-2004</strain>
    </source>
</reference>
<dbReference type="AlphaFoldDB" id="R7U412"/>
<dbReference type="FunCoup" id="R7U412">
    <property type="interactions" value="5"/>
</dbReference>
<proteinExistence type="inferred from homology"/>
<reference evidence="4" key="3">
    <citation type="submission" date="2015-06" db="UniProtKB">
        <authorList>
            <consortium name="EnsemblMetazoa"/>
        </authorList>
    </citation>
    <scope>IDENTIFICATION</scope>
</reference>
<evidence type="ECO:0000256" key="1">
    <source>
        <dbReference type="RuleBase" id="RU003682"/>
    </source>
</evidence>
<dbReference type="InterPro" id="IPR050231">
    <property type="entry name" value="Iron_ascorbate_oxido_reductase"/>
</dbReference>
<dbReference type="Pfam" id="PF14226">
    <property type="entry name" value="DIOX_N"/>
    <property type="match status" value="1"/>
</dbReference>
<dbReference type="PROSITE" id="PS51471">
    <property type="entry name" value="FE2OG_OXY"/>
    <property type="match status" value="1"/>
</dbReference>
<keyword evidence="1" id="KW-0408">Iron</keyword>
<dbReference type="SUPFAM" id="SSF51197">
    <property type="entry name" value="Clavaminate synthase-like"/>
    <property type="match status" value="1"/>
</dbReference>
<dbReference type="STRING" id="283909.R7U412"/>
<organism evidence="3">
    <name type="scientific">Capitella teleta</name>
    <name type="common">Polychaete worm</name>
    <dbReference type="NCBI Taxonomy" id="283909"/>
    <lineage>
        <taxon>Eukaryota</taxon>
        <taxon>Metazoa</taxon>
        <taxon>Spiralia</taxon>
        <taxon>Lophotrochozoa</taxon>
        <taxon>Annelida</taxon>
        <taxon>Polychaeta</taxon>
        <taxon>Sedentaria</taxon>
        <taxon>Scolecida</taxon>
        <taxon>Capitellidae</taxon>
        <taxon>Capitella</taxon>
    </lineage>
</organism>
<dbReference type="PANTHER" id="PTHR47990">
    <property type="entry name" value="2-OXOGLUTARATE (2OG) AND FE(II)-DEPENDENT OXYGENASE SUPERFAMILY PROTEIN-RELATED"/>
    <property type="match status" value="1"/>
</dbReference>
<dbReference type="InterPro" id="IPR005123">
    <property type="entry name" value="Oxoglu/Fe-dep_dioxygenase_dom"/>
</dbReference>
<reference evidence="5" key="1">
    <citation type="submission" date="2012-12" db="EMBL/GenBank/DDBJ databases">
        <authorList>
            <person name="Hellsten U."/>
            <person name="Grimwood J."/>
            <person name="Chapman J.A."/>
            <person name="Shapiro H."/>
            <person name="Aerts A."/>
            <person name="Otillar R.P."/>
            <person name="Terry A.Y."/>
            <person name="Boore J.L."/>
            <person name="Simakov O."/>
            <person name="Marletaz F."/>
            <person name="Cho S.-J."/>
            <person name="Edsinger-Gonzales E."/>
            <person name="Havlak P."/>
            <person name="Kuo D.-H."/>
            <person name="Larsson T."/>
            <person name="Lv J."/>
            <person name="Arendt D."/>
            <person name="Savage R."/>
            <person name="Osoegawa K."/>
            <person name="de Jong P."/>
            <person name="Lindberg D.R."/>
            <person name="Seaver E.C."/>
            <person name="Weisblat D.A."/>
            <person name="Putnam N.H."/>
            <person name="Grigoriev I.V."/>
            <person name="Rokhsar D.S."/>
        </authorList>
    </citation>
    <scope>NUCLEOTIDE SEQUENCE</scope>
    <source>
        <strain evidence="5">I ESC-2004</strain>
    </source>
</reference>
<dbReference type="GO" id="GO:0046872">
    <property type="term" value="F:metal ion binding"/>
    <property type="evidence" value="ECO:0007669"/>
    <property type="project" value="UniProtKB-KW"/>
</dbReference>
<dbReference type="GO" id="GO:0016491">
    <property type="term" value="F:oxidoreductase activity"/>
    <property type="evidence" value="ECO:0007669"/>
    <property type="project" value="UniProtKB-KW"/>
</dbReference>
<evidence type="ECO:0000313" key="4">
    <source>
        <dbReference type="EnsemblMetazoa" id="CapteP219824"/>
    </source>
</evidence>
<keyword evidence="1" id="KW-0479">Metal-binding</keyword>
<dbReference type="InterPro" id="IPR044861">
    <property type="entry name" value="IPNS-like_FE2OG_OXY"/>
</dbReference>
<dbReference type="EMBL" id="KB308442">
    <property type="protein sequence ID" value="ELT97900.1"/>
    <property type="molecule type" value="Genomic_DNA"/>
</dbReference>
<keyword evidence="1" id="KW-0560">Oxidoreductase</keyword>
<dbReference type="EnsemblMetazoa" id="CapteT219824">
    <property type="protein sequence ID" value="CapteP219824"/>
    <property type="gene ID" value="CapteG219824"/>
</dbReference>
<evidence type="ECO:0000313" key="5">
    <source>
        <dbReference type="Proteomes" id="UP000014760"/>
    </source>
</evidence>
<evidence type="ECO:0000259" key="2">
    <source>
        <dbReference type="PROSITE" id="PS51471"/>
    </source>
</evidence>
<dbReference type="InterPro" id="IPR027443">
    <property type="entry name" value="IPNS-like_sf"/>
</dbReference>
<dbReference type="OMA" id="VWEGTSH"/>
<dbReference type="HOGENOM" id="CLU_010119_6_1_1"/>
<dbReference type="Proteomes" id="UP000014760">
    <property type="component" value="Unassembled WGS sequence"/>
</dbReference>
<evidence type="ECO:0000313" key="3">
    <source>
        <dbReference type="EMBL" id="ELT97900.1"/>
    </source>
</evidence>
<keyword evidence="5" id="KW-1185">Reference proteome</keyword>
<dbReference type="Pfam" id="PF03171">
    <property type="entry name" value="2OG-FeII_Oxy"/>
    <property type="match status" value="1"/>
</dbReference>
<dbReference type="Gene3D" id="2.60.120.330">
    <property type="entry name" value="B-lactam Antibiotic, Isopenicillin N Synthase, Chain"/>
    <property type="match status" value="1"/>
</dbReference>
<dbReference type="InterPro" id="IPR026992">
    <property type="entry name" value="DIOX_N"/>
</dbReference>
<gene>
    <name evidence="3" type="ORF">CAPTEDRAFT_219824</name>
</gene>
<feature type="domain" description="Fe2OG dioxygenase" evidence="2">
    <location>
        <begin position="161"/>
        <end position="269"/>
    </location>
</feature>
<sequence length="303" mass="33904">MGSPNKGGNIPVLDFSSASPASLSEELFAALRQTGFVYVKHCGITPEEVNCVKDVFTKFFALSDESKSGFTRKEGENHGWVPMLRESLDPSKPGDLKESFNITSIYSKGFPNDEIPGFQETVHNFMEKCQFLAFQVLKCFAYKLGIPDDFFVGCHHLSSRENQTALRCLHYPALSEDVIIEAGQLRCGKHSDWGSITLLFQDSVGGLQVLKGDNQWVDATPVEDAILINIGDMMQRWFNKEIKSTLHRVVVGTDARTRARISMAYFVMPDDHFPVRSLKAIDSAPPVTMSEYIRHKIATTGHY</sequence>
<dbReference type="EMBL" id="AMQN01010706">
    <property type="status" value="NOT_ANNOTATED_CDS"/>
    <property type="molecule type" value="Genomic_DNA"/>
</dbReference>
<accession>R7U412</accession>